<evidence type="ECO:0000313" key="4">
    <source>
        <dbReference type="Proteomes" id="UP000060043"/>
    </source>
</evidence>
<evidence type="ECO:0000313" key="5">
    <source>
        <dbReference type="Proteomes" id="UP000065473"/>
    </source>
</evidence>
<reference evidence="4 5" key="1">
    <citation type="submission" date="2015-12" db="EMBL/GenBank/DDBJ databases">
        <title>A stable core within a dynamic pangenome in Sulfolobus acidocaldarius.</title>
        <authorList>
            <person name="Anderson R."/>
            <person name="Kouris A."/>
            <person name="Seward C."/>
            <person name="Campbell K."/>
            <person name="Whitaker R."/>
        </authorList>
    </citation>
    <scope>NUCLEOTIDE SEQUENCE [LARGE SCALE GENOMIC DNA]</scope>
    <source>
        <strain evidence="2 5">GG12-C01-09</strain>
        <strain evidence="3 4">NG05B_CO5_07</strain>
    </source>
</reference>
<feature type="transmembrane region" description="Helical" evidence="1">
    <location>
        <begin position="12"/>
        <end position="32"/>
    </location>
</feature>
<dbReference type="EMBL" id="CP013694">
    <property type="protein sequence ID" value="ALU29897.1"/>
    <property type="molecule type" value="Genomic_DNA"/>
</dbReference>
<feature type="transmembrane region" description="Helical" evidence="1">
    <location>
        <begin position="52"/>
        <end position="76"/>
    </location>
</feature>
<keyword evidence="1" id="KW-1133">Transmembrane helix</keyword>
<evidence type="ECO:0000256" key="1">
    <source>
        <dbReference type="SAM" id="Phobius"/>
    </source>
</evidence>
<keyword evidence="1" id="KW-0812">Transmembrane</keyword>
<name>A0A0U3FY27_9CREN</name>
<dbReference type="Proteomes" id="UP000060043">
    <property type="component" value="Chromosome"/>
</dbReference>
<feature type="transmembrane region" description="Helical" evidence="1">
    <location>
        <begin position="142"/>
        <end position="159"/>
    </location>
</feature>
<feature type="transmembrane region" description="Helical" evidence="1">
    <location>
        <begin position="83"/>
        <end position="104"/>
    </location>
</feature>
<feature type="transmembrane region" description="Helical" evidence="1">
    <location>
        <begin position="110"/>
        <end position="130"/>
    </location>
</feature>
<sequence>MSNEKQTGMVFLMNLIIFSNFLILVSGAIHIFRSNELTAFEISLLGSWDILSIGRMISLLIYVGFYAIIQLTFLYFILRDIQLLLEVLFFLLNYSVLLLLTSLVRNKTGATVLGLLVTILFPTASLNLVSNYEYIFRTKMDMAIGSISFYLNPMSYNPLVYPITLSQALTMSGVLDFLLTVIYLIVFRNTQIKT</sequence>
<dbReference type="AlphaFoldDB" id="A0A0U3FY27"/>
<keyword evidence="1" id="KW-0472">Membrane</keyword>
<dbReference type="EMBL" id="CP013695">
    <property type="protein sequence ID" value="ALU32638.1"/>
    <property type="molecule type" value="Genomic_DNA"/>
</dbReference>
<protein>
    <submittedName>
        <fullName evidence="3">Uncharacterized protein</fullName>
    </submittedName>
</protein>
<evidence type="ECO:0000313" key="2">
    <source>
        <dbReference type="EMBL" id="ALU29897.1"/>
    </source>
</evidence>
<accession>A0A0U3FY27</accession>
<proteinExistence type="predicted"/>
<gene>
    <name evidence="2" type="ORF">ATY89_08070</name>
    <name evidence="3" type="ORF">ATZ20_11090</name>
</gene>
<evidence type="ECO:0000313" key="3">
    <source>
        <dbReference type="EMBL" id="ALU32638.1"/>
    </source>
</evidence>
<feature type="transmembrane region" description="Helical" evidence="1">
    <location>
        <begin position="165"/>
        <end position="186"/>
    </location>
</feature>
<organism evidence="3 4">
    <name type="scientific">Sulfolobus acidocaldarius</name>
    <dbReference type="NCBI Taxonomy" id="2285"/>
    <lineage>
        <taxon>Archaea</taxon>
        <taxon>Thermoproteota</taxon>
        <taxon>Thermoprotei</taxon>
        <taxon>Sulfolobales</taxon>
        <taxon>Sulfolobaceae</taxon>
        <taxon>Sulfolobus</taxon>
    </lineage>
</organism>
<dbReference type="Proteomes" id="UP000065473">
    <property type="component" value="Chromosome"/>
</dbReference>